<evidence type="ECO:0000256" key="4">
    <source>
        <dbReference type="ARBA" id="ARBA00022741"/>
    </source>
</evidence>
<dbReference type="Proteomes" id="UP000635606">
    <property type="component" value="Unassembled WGS sequence"/>
</dbReference>
<dbReference type="GO" id="GO:0005524">
    <property type="term" value="F:ATP binding"/>
    <property type="evidence" value="ECO:0007669"/>
    <property type="project" value="UniProtKB-KW"/>
</dbReference>
<evidence type="ECO:0000256" key="8">
    <source>
        <dbReference type="PROSITE-ProRule" id="PRU00221"/>
    </source>
</evidence>
<evidence type="ECO:0000256" key="5">
    <source>
        <dbReference type="ARBA" id="ARBA00022840"/>
    </source>
</evidence>
<dbReference type="GO" id="GO:0140662">
    <property type="term" value="F:ATP-dependent protein folding chaperone"/>
    <property type="evidence" value="ECO:0007669"/>
    <property type="project" value="InterPro"/>
</dbReference>
<comment type="similarity">
    <text evidence="1">Belongs to the heat shock protein 70 family.</text>
</comment>
<dbReference type="CDD" id="cd00200">
    <property type="entry name" value="WD40"/>
    <property type="match status" value="1"/>
</dbReference>
<dbReference type="Gene3D" id="2.130.10.10">
    <property type="entry name" value="YVTN repeat-like/Quinoprotein amine dehydrogenase"/>
    <property type="match status" value="3"/>
</dbReference>
<keyword evidence="3" id="KW-0677">Repeat</keyword>
<gene>
    <name evidence="10" type="ORF">Voc01_104020</name>
</gene>
<dbReference type="InterPro" id="IPR018181">
    <property type="entry name" value="Heat_shock_70_CS"/>
</dbReference>
<dbReference type="EMBL" id="BOPH01000160">
    <property type="protein sequence ID" value="GIJ75485.1"/>
    <property type="molecule type" value="Genomic_DNA"/>
</dbReference>
<dbReference type="Gene3D" id="3.30.420.40">
    <property type="match status" value="2"/>
</dbReference>
<dbReference type="Gene3D" id="3.90.640.10">
    <property type="entry name" value="Actin, Chain A, domain 4"/>
    <property type="match status" value="1"/>
</dbReference>
<dbReference type="InterPro" id="IPR019775">
    <property type="entry name" value="WD40_repeat_CS"/>
</dbReference>
<keyword evidence="6" id="KW-0346">Stress response</keyword>
<dbReference type="InterPro" id="IPR015943">
    <property type="entry name" value="WD40/YVTN_repeat-like_dom_sf"/>
</dbReference>
<keyword evidence="11" id="KW-1185">Reference proteome</keyword>
<protein>
    <recommendedName>
        <fullName evidence="12">WD40 repeat, subgroup</fullName>
    </recommendedName>
</protein>
<dbReference type="PROSITE" id="PS01036">
    <property type="entry name" value="HSP70_3"/>
    <property type="match status" value="1"/>
</dbReference>
<evidence type="ECO:0000256" key="2">
    <source>
        <dbReference type="ARBA" id="ARBA00022574"/>
    </source>
</evidence>
<comment type="caution">
    <text evidence="10">The sequence shown here is derived from an EMBL/GenBank/DDBJ whole genome shotgun (WGS) entry which is preliminary data.</text>
</comment>
<evidence type="ECO:0000256" key="9">
    <source>
        <dbReference type="SAM" id="MobiDB-lite"/>
    </source>
</evidence>
<feature type="repeat" description="WD" evidence="8">
    <location>
        <begin position="463"/>
        <end position="504"/>
    </location>
</feature>
<dbReference type="InterPro" id="IPR020472">
    <property type="entry name" value="WD40_PAC1"/>
</dbReference>
<evidence type="ECO:0000313" key="10">
    <source>
        <dbReference type="EMBL" id="GIJ75485.1"/>
    </source>
</evidence>
<accession>A0A8J4A8U7</accession>
<sequence>MAALGHAVGHPRLVLVDSSPVLPSAVFAGQDGLRTGQDAERSGVSDPAGLEVSPKGRIDDGRVWLGGREIGVVDLVAAVLGRVEQEAGRVAGRPLGNVVLTHPASWGGQRLQVLETSAARAGLQPVTFVAEPVAAAAYFVAELGHRIGPGRFVLVYDLGAGTFDAAVVRARPAGVEVVASDGLDDVGGTDFDALVVDHARALTGDAAAAWRCLDRPRTVAERHARHALWRAARAVKEQLSRRAVADLHIPLVDMQVHVTRDEFERAIAPAIERTAECTAALLRHAGVPTTAVDALLLVGGSSRIPLVSTVLHRQLGIAPTITDQPEVVVAVGSLYTDAAKRYPAPGPPVPTAPPPEVPQQPNVPTLRRTRADRRAVIVGTVLATGAAAGAGALAIRGWQGSAARGRARRTPTVARLDARATLTAPKVYCLAFHPRDAVLAAGGIDGTVQMWDIVTRRPVGEPMRGHDGYVRTVAFSPDGRHLATGGNDVTVRLWNVDERRQVGTPLTGHRTVAAAVSFSADGAVLASGGAEGTVRLWDVATHELIGPPLTGHVGGVVDLTFDPHGGRIVVSAGDDGTVRLWDAARGRAVIDPIAAHTGIVTSVAIAPDGATLASGGVDGRIRLWDPATGRRRGEPLIGHKEVLSMAFSPDSAIIATGGPRSDDTVRLWDATIGRGLSTVNTGHNSEIKVAFSPDGDVLASCSLDDVIRLWTVTR</sequence>
<feature type="repeat" description="WD" evidence="8">
    <location>
        <begin position="549"/>
        <end position="591"/>
    </location>
</feature>
<dbReference type="InterPro" id="IPR013126">
    <property type="entry name" value="Hsp_70_fam"/>
</dbReference>
<evidence type="ECO:0000256" key="7">
    <source>
        <dbReference type="ARBA" id="ARBA00023186"/>
    </source>
</evidence>
<feature type="repeat" description="WD" evidence="8">
    <location>
        <begin position="689"/>
        <end position="714"/>
    </location>
</feature>
<dbReference type="SUPFAM" id="SSF53067">
    <property type="entry name" value="Actin-like ATPase domain"/>
    <property type="match status" value="2"/>
</dbReference>
<dbReference type="PRINTS" id="PR00301">
    <property type="entry name" value="HEATSHOCK70"/>
</dbReference>
<reference evidence="10" key="1">
    <citation type="submission" date="2021-01" db="EMBL/GenBank/DDBJ databases">
        <title>Whole genome shotgun sequence of Virgisporangium ochraceum NBRC 16418.</title>
        <authorList>
            <person name="Komaki H."/>
            <person name="Tamura T."/>
        </authorList>
    </citation>
    <scope>NUCLEOTIDE SEQUENCE</scope>
    <source>
        <strain evidence="10">NBRC 16418</strain>
    </source>
</reference>
<dbReference type="Pfam" id="PF00400">
    <property type="entry name" value="WD40"/>
    <property type="match status" value="7"/>
</dbReference>
<feature type="repeat" description="WD" evidence="8">
    <location>
        <begin position="506"/>
        <end position="547"/>
    </location>
</feature>
<proteinExistence type="inferred from homology"/>
<dbReference type="PANTHER" id="PTHR19848:SF8">
    <property type="entry name" value="F-BOX AND WD REPEAT DOMAIN CONTAINING 7"/>
    <property type="match status" value="1"/>
</dbReference>
<dbReference type="PROSITE" id="PS00678">
    <property type="entry name" value="WD_REPEATS_1"/>
    <property type="match status" value="2"/>
</dbReference>
<dbReference type="InterPro" id="IPR036322">
    <property type="entry name" value="WD40_repeat_dom_sf"/>
</dbReference>
<evidence type="ECO:0000256" key="6">
    <source>
        <dbReference type="ARBA" id="ARBA00023016"/>
    </source>
</evidence>
<keyword evidence="4" id="KW-0547">Nucleotide-binding</keyword>
<dbReference type="SMART" id="SM00320">
    <property type="entry name" value="WD40"/>
    <property type="match status" value="7"/>
</dbReference>
<evidence type="ECO:0000256" key="3">
    <source>
        <dbReference type="ARBA" id="ARBA00022737"/>
    </source>
</evidence>
<dbReference type="PANTHER" id="PTHR19848">
    <property type="entry name" value="WD40 REPEAT PROTEIN"/>
    <property type="match status" value="1"/>
</dbReference>
<dbReference type="AlphaFoldDB" id="A0A8J4A8U7"/>
<name>A0A8J4A8U7_9ACTN</name>
<evidence type="ECO:0000313" key="11">
    <source>
        <dbReference type="Proteomes" id="UP000635606"/>
    </source>
</evidence>
<evidence type="ECO:0008006" key="12">
    <source>
        <dbReference type="Google" id="ProtNLM"/>
    </source>
</evidence>
<keyword evidence="7" id="KW-0143">Chaperone</keyword>
<dbReference type="PROSITE" id="PS50082">
    <property type="entry name" value="WD_REPEATS_2"/>
    <property type="match status" value="6"/>
</dbReference>
<keyword evidence="5" id="KW-0067">ATP-binding</keyword>
<keyword evidence="2 8" id="KW-0853">WD repeat</keyword>
<organism evidence="10 11">
    <name type="scientific">Virgisporangium ochraceum</name>
    <dbReference type="NCBI Taxonomy" id="65505"/>
    <lineage>
        <taxon>Bacteria</taxon>
        <taxon>Bacillati</taxon>
        <taxon>Actinomycetota</taxon>
        <taxon>Actinomycetes</taxon>
        <taxon>Micromonosporales</taxon>
        <taxon>Micromonosporaceae</taxon>
        <taxon>Virgisporangium</taxon>
    </lineage>
</organism>
<feature type="repeat" description="WD" evidence="8">
    <location>
        <begin position="593"/>
        <end position="634"/>
    </location>
</feature>
<feature type="repeat" description="WD" evidence="8">
    <location>
        <begin position="427"/>
        <end position="461"/>
    </location>
</feature>
<dbReference type="InterPro" id="IPR043129">
    <property type="entry name" value="ATPase_NBD"/>
</dbReference>
<feature type="compositionally biased region" description="Pro residues" evidence="9">
    <location>
        <begin position="344"/>
        <end position="358"/>
    </location>
</feature>
<evidence type="ECO:0000256" key="1">
    <source>
        <dbReference type="ARBA" id="ARBA00007381"/>
    </source>
</evidence>
<dbReference type="InterPro" id="IPR001680">
    <property type="entry name" value="WD40_rpt"/>
</dbReference>
<dbReference type="PRINTS" id="PR00320">
    <property type="entry name" value="GPROTEINBRPT"/>
</dbReference>
<dbReference type="SUPFAM" id="SSF50978">
    <property type="entry name" value="WD40 repeat-like"/>
    <property type="match status" value="1"/>
</dbReference>
<dbReference type="PROSITE" id="PS50294">
    <property type="entry name" value="WD_REPEATS_REGION"/>
    <property type="match status" value="6"/>
</dbReference>
<feature type="region of interest" description="Disordered" evidence="9">
    <location>
        <begin position="343"/>
        <end position="368"/>
    </location>
</feature>
<dbReference type="Pfam" id="PF00012">
    <property type="entry name" value="HSP70"/>
    <property type="match status" value="1"/>
</dbReference>